<dbReference type="AlphaFoldDB" id="A0A1Z5HVQ0"/>
<protein>
    <submittedName>
        <fullName evidence="1">Uncharacterized protein</fullName>
    </submittedName>
</protein>
<keyword evidence="2" id="KW-1185">Reference proteome</keyword>
<gene>
    <name evidence="1" type="ORF">KKC1_25290</name>
</gene>
<name>A0A1Z5HVQ0_9FIRM</name>
<sequence>MIRNGTAYSQELREPVGGVNRSWNAGNYTWELPVESGNGRFGLVVASRLGTGNPVIKQEVGRERGTGQVGWYRERTSRP</sequence>
<evidence type="ECO:0000313" key="2">
    <source>
        <dbReference type="Proteomes" id="UP000197032"/>
    </source>
</evidence>
<reference evidence="2" key="1">
    <citation type="journal article" date="2017" name="Appl. Environ. Microbiol.">
        <title>Genomic analysis of Calderihabitans maritimus KKC1, a thermophilic hydrogenogenic carboxydotrophic bacterium isolated from marine sediment.</title>
        <authorList>
            <person name="Omae K."/>
            <person name="Yoneda Y."/>
            <person name="Fukuyama Y."/>
            <person name="Yoshida T."/>
            <person name="Sako Y."/>
        </authorList>
    </citation>
    <scope>NUCLEOTIDE SEQUENCE [LARGE SCALE GENOMIC DNA]</scope>
    <source>
        <strain evidence="2">KKC1</strain>
    </source>
</reference>
<accession>A0A1Z5HVQ0</accession>
<organism evidence="1 2">
    <name type="scientific">Calderihabitans maritimus</name>
    <dbReference type="NCBI Taxonomy" id="1246530"/>
    <lineage>
        <taxon>Bacteria</taxon>
        <taxon>Bacillati</taxon>
        <taxon>Bacillota</taxon>
        <taxon>Clostridia</taxon>
        <taxon>Neomoorellales</taxon>
        <taxon>Calderihabitantaceae</taxon>
        <taxon>Calderihabitans</taxon>
    </lineage>
</organism>
<evidence type="ECO:0000313" key="1">
    <source>
        <dbReference type="EMBL" id="GAW93395.1"/>
    </source>
</evidence>
<dbReference type="EMBL" id="BDGJ01000128">
    <property type="protein sequence ID" value="GAW93395.1"/>
    <property type="molecule type" value="Genomic_DNA"/>
</dbReference>
<comment type="caution">
    <text evidence="1">The sequence shown here is derived from an EMBL/GenBank/DDBJ whole genome shotgun (WGS) entry which is preliminary data.</text>
</comment>
<dbReference type="Proteomes" id="UP000197032">
    <property type="component" value="Unassembled WGS sequence"/>
</dbReference>
<proteinExistence type="predicted"/>